<comment type="caution">
    <text evidence="1">The sequence shown here is derived from an EMBL/GenBank/DDBJ whole genome shotgun (WGS) entry which is preliminary data.</text>
</comment>
<accession>A0ABT5F5W7</accession>
<protein>
    <submittedName>
        <fullName evidence="1">Uncharacterized protein</fullName>
    </submittedName>
</protein>
<sequence>MTAGGLLGLCGHWRWFFGCGLGHLGVITVSGDEEAFQDKIDVFLRPGFGVRVGGRFDLGTSWGVQVAGDVLGLSRATRIALGQTILVEQPAVMVGTSLAAFWKF</sequence>
<evidence type="ECO:0000313" key="2">
    <source>
        <dbReference type="Proteomes" id="UP001221411"/>
    </source>
</evidence>
<evidence type="ECO:0000313" key="1">
    <source>
        <dbReference type="EMBL" id="MDC0748994.1"/>
    </source>
</evidence>
<reference evidence="1 2" key="1">
    <citation type="submission" date="2022-11" db="EMBL/GenBank/DDBJ databases">
        <title>Minimal conservation of predation-associated metabolite biosynthetic gene clusters underscores biosynthetic potential of Myxococcota including descriptions for ten novel species: Archangium lansinium sp. nov., Myxococcus landrumus sp. nov., Nannocystis bai.</title>
        <authorList>
            <person name="Ahearne A."/>
            <person name="Stevens C."/>
            <person name="Dowd S."/>
        </authorList>
    </citation>
    <scope>NUCLEOTIDE SEQUENCE [LARGE SCALE GENOMIC DNA]</scope>
    <source>
        <strain evidence="1 2">RJM3</strain>
    </source>
</reference>
<gene>
    <name evidence="1" type="ORF">POL67_47135</name>
</gene>
<name>A0ABT5F5W7_9BACT</name>
<proteinExistence type="predicted"/>
<dbReference type="RefSeq" id="WP_271928352.1">
    <property type="nucleotide sequence ID" value="NZ_JAQNDO010000001.1"/>
</dbReference>
<keyword evidence="2" id="KW-1185">Reference proteome</keyword>
<organism evidence="1 2">
    <name type="scientific">Polyangium mundeleinium</name>
    <dbReference type="NCBI Taxonomy" id="2995306"/>
    <lineage>
        <taxon>Bacteria</taxon>
        <taxon>Pseudomonadati</taxon>
        <taxon>Myxococcota</taxon>
        <taxon>Polyangia</taxon>
        <taxon>Polyangiales</taxon>
        <taxon>Polyangiaceae</taxon>
        <taxon>Polyangium</taxon>
    </lineage>
</organism>
<dbReference type="EMBL" id="JAQNDO010000001">
    <property type="protein sequence ID" value="MDC0748994.1"/>
    <property type="molecule type" value="Genomic_DNA"/>
</dbReference>
<dbReference type="Proteomes" id="UP001221411">
    <property type="component" value="Unassembled WGS sequence"/>
</dbReference>